<comment type="similarity">
    <text evidence="2">Belongs to the bacterial secretin family. GSP D subfamily.</text>
</comment>
<evidence type="ECO:0000256" key="9">
    <source>
        <dbReference type="ARBA" id="ARBA00023237"/>
    </source>
</evidence>
<keyword evidence="16" id="KW-1185">Reference proteome</keyword>
<evidence type="ECO:0000259" key="14">
    <source>
        <dbReference type="Pfam" id="PF21305"/>
    </source>
</evidence>
<dbReference type="InterPro" id="IPR001775">
    <property type="entry name" value="GspD/PilQ"/>
</dbReference>
<dbReference type="Pfam" id="PF21305">
    <property type="entry name" value="type_II_gspD_N0"/>
    <property type="match status" value="1"/>
</dbReference>
<dbReference type="InterPro" id="IPR013356">
    <property type="entry name" value="T2SS_GspD"/>
</dbReference>
<keyword evidence="4" id="KW-1134">Transmembrane beta strand</keyword>
<feature type="compositionally biased region" description="Polar residues" evidence="11">
    <location>
        <begin position="402"/>
        <end position="423"/>
    </location>
</feature>
<reference evidence="16" key="1">
    <citation type="journal article" date="2019" name="Int. J. Syst. Evol. Microbiol.">
        <title>The Global Catalogue of Microorganisms (GCM) 10K type strain sequencing project: providing services to taxonomists for standard genome sequencing and annotation.</title>
        <authorList>
            <consortium name="The Broad Institute Genomics Platform"/>
            <consortium name="The Broad Institute Genome Sequencing Center for Infectious Disease"/>
            <person name="Wu L."/>
            <person name="Ma J."/>
        </authorList>
    </citation>
    <scope>NUCLEOTIDE SEQUENCE [LARGE SCALE GENOMIC DNA]</scope>
    <source>
        <strain evidence="16">KACC 12822</strain>
    </source>
</reference>
<evidence type="ECO:0000256" key="2">
    <source>
        <dbReference type="ARBA" id="ARBA00006980"/>
    </source>
</evidence>
<organism evidence="15 16">
    <name type="scientific">Rhodanobacter ginsenosidimutans</name>
    <dbReference type="NCBI Taxonomy" id="490571"/>
    <lineage>
        <taxon>Bacteria</taxon>
        <taxon>Pseudomonadati</taxon>
        <taxon>Pseudomonadota</taxon>
        <taxon>Gammaproteobacteria</taxon>
        <taxon>Lysobacterales</taxon>
        <taxon>Rhodanobacteraceae</taxon>
        <taxon>Rhodanobacter</taxon>
    </lineage>
</organism>
<evidence type="ECO:0000259" key="12">
    <source>
        <dbReference type="Pfam" id="PF00263"/>
    </source>
</evidence>
<keyword evidence="7" id="KW-0653">Protein transport</keyword>
<dbReference type="Pfam" id="PF03958">
    <property type="entry name" value="Secretin_N"/>
    <property type="match status" value="3"/>
</dbReference>
<dbReference type="NCBIfam" id="TIGR02517">
    <property type="entry name" value="type_II_gspD"/>
    <property type="match status" value="1"/>
</dbReference>
<dbReference type="InterPro" id="IPR049371">
    <property type="entry name" value="GspD-like_N0"/>
</dbReference>
<evidence type="ECO:0000256" key="3">
    <source>
        <dbReference type="ARBA" id="ARBA00022448"/>
    </source>
</evidence>
<name>A0ABW0JSN5_9GAMM</name>
<keyword evidence="5" id="KW-0812">Transmembrane</keyword>
<dbReference type="PRINTS" id="PR00811">
    <property type="entry name" value="BCTERIALGSPD"/>
</dbReference>
<evidence type="ECO:0000313" key="16">
    <source>
        <dbReference type="Proteomes" id="UP001596018"/>
    </source>
</evidence>
<feature type="region of interest" description="Disordered" evidence="11">
    <location>
        <begin position="361"/>
        <end position="424"/>
    </location>
</feature>
<dbReference type="InterPro" id="IPR038591">
    <property type="entry name" value="NolW-like_sf"/>
</dbReference>
<dbReference type="InterPro" id="IPR050810">
    <property type="entry name" value="Bact_Secretion_Sys_Channel"/>
</dbReference>
<feature type="domain" description="NolW-like" evidence="13">
    <location>
        <begin position="196"/>
        <end position="254"/>
    </location>
</feature>
<proteinExistence type="inferred from homology"/>
<evidence type="ECO:0000256" key="5">
    <source>
        <dbReference type="ARBA" id="ARBA00022692"/>
    </source>
</evidence>
<sequence length="735" mass="78131">MHRTHRQTHPLRALGLALAVWLVGCSSLPQPRDNDALQREAVAGTRNPVPAPLPLNTTVAPDSASAMRPQLSEGSGQFIHPSGLATPRAPAAGPDGVTFNFENQPVQAVVKAILGDLLKKNYTIVPGVQGNISFSTAEPVDASEALPILETLLSWTGNALVLRGGSYVVLPAKDALGGNLVPSLGASAPQGGLQARLFPLRYISATEMQKLIKPFARPDSILLVDPSRNLLVMSGTSQELANYQRTVRTFDVDWLRGMSVGVFSLQRASVDELMPKLDDMFGPKGDTPLAGMLRFIPIERTNALVVISTQADYLREVGDWIARIDRGGGNEPQLFVYDVRNIKASDLARYLAQIYTNGAGTGAGDNGGQVGPGLSSATLGSADGDTGNTLVSGIDNGGAMTGSATQPVDGNAAPSKSYSSSDGSVRISAVDSNNQLLVRARPSQWSEIESAIQKLDSVPLQVQIETRILEVSLTGEFSFGVQWYLEGLRGATSTTDSNGNITFSPGDANNPRQIALGQGGVNFGGEPFFYSFMNSNLQVALRAMETSGNTKVLSEPSLVVMNNQQANIQVGNEIPVNQSFISPGLGNAGSGISTLGEVQYKPTGVILKVVPRVNPGGLVYLKLSQEVSAPGIKDNNGNFPIQKRLLETQVAVQSGQTVLLGGLIQQNEGTTDTGIPVLNKIPLIGRLFGTTNRHRDRTELLVLITPRVITSGNDARQVTDEYQRKFESLAPLRAK</sequence>
<dbReference type="PROSITE" id="PS51257">
    <property type="entry name" value="PROKAR_LIPOPROTEIN"/>
    <property type="match status" value="1"/>
</dbReference>
<feature type="domain" description="GspD-like N0" evidence="14">
    <location>
        <begin position="100"/>
        <end position="164"/>
    </location>
</feature>
<evidence type="ECO:0000256" key="8">
    <source>
        <dbReference type="ARBA" id="ARBA00023136"/>
    </source>
</evidence>
<evidence type="ECO:0000256" key="10">
    <source>
        <dbReference type="RuleBase" id="RU004004"/>
    </source>
</evidence>
<evidence type="ECO:0000256" key="7">
    <source>
        <dbReference type="ARBA" id="ARBA00022927"/>
    </source>
</evidence>
<evidence type="ECO:0000256" key="1">
    <source>
        <dbReference type="ARBA" id="ARBA00004442"/>
    </source>
</evidence>
<feature type="region of interest" description="Disordered" evidence="11">
    <location>
        <begin position="44"/>
        <end position="91"/>
    </location>
</feature>
<evidence type="ECO:0000259" key="13">
    <source>
        <dbReference type="Pfam" id="PF03958"/>
    </source>
</evidence>
<dbReference type="PANTHER" id="PTHR30332:SF25">
    <property type="entry name" value="SECRETIN XPSD"/>
    <property type="match status" value="1"/>
</dbReference>
<keyword evidence="6" id="KW-0732">Signal</keyword>
<dbReference type="Pfam" id="PF00263">
    <property type="entry name" value="Secretin"/>
    <property type="match status" value="1"/>
</dbReference>
<evidence type="ECO:0000313" key="15">
    <source>
        <dbReference type="EMBL" id="MFC5438716.1"/>
    </source>
</evidence>
<dbReference type="Proteomes" id="UP001596018">
    <property type="component" value="Unassembled WGS sequence"/>
</dbReference>
<comment type="caution">
    <text evidence="15">The sequence shown here is derived from an EMBL/GenBank/DDBJ whole genome shotgun (WGS) entry which is preliminary data.</text>
</comment>
<dbReference type="InterPro" id="IPR005644">
    <property type="entry name" value="NolW-like"/>
</dbReference>
<feature type="domain" description="NolW-like" evidence="13">
    <location>
        <begin position="261"/>
        <end position="327"/>
    </location>
</feature>
<feature type="domain" description="Type II/III secretion system secretin-like" evidence="12">
    <location>
        <begin position="543"/>
        <end position="709"/>
    </location>
</feature>
<dbReference type="Gene3D" id="3.30.1370.120">
    <property type="match status" value="3"/>
</dbReference>
<gene>
    <name evidence="15" type="primary">gspD</name>
    <name evidence="15" type="ORF">ACFPK0_01670</name>
</gene>
<dbReference type="Gene3D" id="3.55.50.30">
    <property type="match status" value="1"/>
</dbReference>
<feature type="compositionally biased region" description="Gly residues" evidence="11">
    <location>
        <begin position="361"/>
        <end position="371"/>
    </location>
</feature>
<dbReference type="PANTHER" id="PTHR30332">
    <property type="entry name" value="PROBABLE GENERAL SECRETION PATHWAY PROTEIN D"/>
    <property type="match status" value="1"/>
</dbReference>
<keyword evidence="9" id="KW-0998">Cell outer membrane</keyword>
<evidence type="ECO:0000256" key="11">
    <source>
        <dbReference type="SAM" id="MobiDB-lite"/>
    </source>
</evidence>
<accession>A0ABW0JSN5</accession>
<feature type="domain" description="NolW-like" evidence="13">
    <location>
        <begin position="335"/>
        <end position="459"/>
    </location>
</feature>
<dbReference type="PRINTS" id="PR01032">
    <property type="entry name" value="PHAGEIV"/>
</dbReference>
<dbReference type="InterPro" id="IPR004846">
    <property type="entry name" value="T2SS/T3SS_dom"/>
</dbReference>
<protein>
    <submittedName>
        <fullName evidence="15">Type II secretion system secretin GspD</fullName>
    </submittedName>
</protein>
<dbReference type="RefSeq" id="WP_377337927.1">
    <property type="nucleotide sequence ID" value="NZ_JALBWS010000015.1"/>
</dbReference>
<keyword evidence="3 10" id="KW-0813">Transport</keyword>
<keyword evidence="8" id="KW-0472">Membrane</keyword>
<evidence type="ECO:0000256" key="4">
    <source>
        <dbReference type="ARBA" id="ARBA00022452"/>
    </source>
</evidence>
<comment type="subcellular location">
    <subcellularLocation>
        <location evidence="1 10">Cell outer membrane</location>
    </subcellularLocation>
</comment>
<evidence type="ECO:0000256" key="6">
    <source>
        <dbReference type="ARBA" id="ARBA00022729"/>
    </source>
</evidence>
<dbReference type="EMBL" id="JBHSMM010000001">
    <property type="protein sequence ID" value="MFC5438716.1"/>
    <property type="molecule type" value="Genomic_DNA"/>
</dbReference>